<reference evidence="3" key="1">
    <citation type="submission" date="2011-12" db="EMBL/GenBank/DDBJ databases">
        <title>Complete sequence of Methanoregula formicicum SMSP.</title>
        <authorList>
            <person name="Lucas S."/>
            <person name="Han J."/>
            <person name="Lapidus A."/>
            <person name="Cheng J.-F."/>
            <person name="Goodwin L."/>
            <person name="Pitluck S."/>
            <person name="Peters L."/>
            <person name="Ovchinnikova G."/>
            <person name="Teshima H."/>
            <person name="Detter J.C."/>
            <person name="Han C."/>
            <person name="Tapia R."/>
            <person name="Land M."/>
            <person name="Hauser L."/>
            <person name="Kyrpides N."/>
            <person name="Ivanova N."/>
            <person name="Pagani I."/>
            <person name="Imachi H."/>
            <person name="Tamaki H."/>
            <person name="Sekiguchi Y."/>
            <person name="Kamagata Y."/>
            <person name="Cadillo-Quiroz H."/>
            <person name="Zinder S."/>
            <person name="Liu W.-T."/>
            <person name="Woyke T."/>
        </authorList>
    </citation>
    <scope>NUCLEOTIDE SEQUENCE [LARGE SCALE GENOMIC DNA]</scope>
    <source>
        <strain evidence="3">DSM 22288 / NBRC 105244 / SMSP</strain>
    </source>
</reference>
<accession>L0HG81</accession>
<dbReference type="AlphaFoldDB" id="L0HG81"/>
<dbReference type="STRING" id="593750.Metfor_2016"/>
<dbReference type="OrthoDB" id="114325at2157"/>
<name>L0HG81_METFS</name>
<dbReference type="eggNOG" id="arCOG05223">
    <property type="taxonomic scope" value="Archaea"/>
</dbReference>
<dbReference type="RefSeq" id="WP_015285993.1">
    <property type="nucleotide sequence ID" value="NC_019943.1"/>
</dbReference>
<gene>
    <name evidence="2" type="ordered locus">Metfor_2016</name>
</gene>
<evidence type="ECO:0000313" key="3">
    <source>
        <dbReference type="Proteomes" id="UP000010824"/>
    </source>
</evidence>
<dbReference type="GeneID" id="14309409"/>
<dbReference type="KEGG" id="mfo:Metfor_2016"/>
<sequence>MTLNLGQPTIEKILEYSESLNWQVPKFQRDFVWTQSQVKDLLTSIFNNRPIGLITLWEQPQSKAHTDFEPIKIEKDSFFKNTDKNPAKISLILDGKQRITALAIAFGKLRPPDRRYNFHGDWFLDLNESEDSDEIIVYKKGTEIDAKGWDSLANCVRDGLIPLHRYEDFPEINQKIYVADFYPNGTLPEKTELEKRAKRFSKYFIIFTTFQIPTVDLSESIDMKTVCEIFNYLNTTGTRISTFDLIHTLVYKNTDGTFNLREKVQAYSDDYYSLKFFIDDDRRDFFCQMVTGCYLSTPSPVCKSKITDKVTSIKGGDLLETPESFYVTIDQNISKIDGYCAQFFSDIIGSEYYLKDVPYPTSLIIYLSLRWQQEHHLSPEQKYSITDLNRLFKAFYWRNILTQRYDQGFLTQLSADIKKLKEILITNKGSPNWIEQCNSELHTHFMKNNSQILTKENIEEILLNHEIYGAIRQALSIFIYNTIKNDIINKTYLDRFTQEKTQKVELHHFYPQDWCKNNRGSYDILTKEKVYNCFANLIPMTADSNKKWKAKSPATAIKEFGLSTTENKDLFLKAYIPEEIFNQLLQSDTDPKELWNKRAKLLAEKIFELQLVK</sequence>
<protein>
    <recommendedName>
        <fullName evidence="1">GmrSD restriction endonucleases N-terminal domain-containing protein</fullName>
    </recommendedName>
</protein>
<dbReference type="PANTHER" id="PTHR37292">
    <property type="entry name" value="VNG6097C"/>
    <property type="match status" value="1"/>
</dbReference>
<feature type="domain" description="GmrSD restriction endonucleases N-terminal" evidence="1">
    <location>
        <begin position="12"/>
        <end position="249"/>
    </location>
</feature>
<organism evidence="2 3">
    <name type="scientific">Methanoregula formicica (strain DSM 22288 / NBRC 105244 / SMSP)</name>
    <dbReference type="NCBI Taxonomy" id="593750"/>
    <lineage>
        <taxon>Archaea</taxon>
        <taxon>Methanobacteriati</taxon>
        <taxon>Methanobacteriota</taxon>
        <taxon>Stenosarchaea group</taxon>
        <taxon>Methanomicrobia</taxon>
        <taxon>Methanomicrobiales</taxon>
        <taxon>Methanoregulaceae</taxon>
        <taxon>Methanoregula</taxon>
    </lineage>
</organism>
<dbReference type="InParanoid" id="L0HG81"/>
<evidence type="ECO:0000259" key="1">
    <source>
        <dbReference type="Pfam" id="PF03235"/>
    </source>
</evidence>
<dbReference type="EMBL" id="CP003167">
    <property type="protein sequence ID" value="AGB03030.1"/>
    <property type="molecule type" value="Genomic_DNA"/>
</dbReference>
<dbReference type="HOGENOM" id="CLU_021082_0_0_2"/>
<dbReference type="Proteomes" id="UP000010824">
    <property type="component" value="Chromosome"/>
</dbReference>
<proteinExistence type="predicted"/>
<dbReference type="InterPro" id="IPR004919">
    <property type="entry name" value="GmrSD_N"/>
</dbReference>
<evidence type="ECO:0000313" key="2">
    <source>
        <dbReference type="EMBL" id="AGB03030.1"/>
    </source>
</evidence>
<dbReference type="Pfam" id="PF03235">
    <property type="entry name" value="GmrSD_N"/>
    <property type="match status" value="1"/>
</dbReference>
<keyword evidence="3" id="KW-1185">Reference proteome</keyword>
<reference evidence="2 3" key="2">
    <citation type="journal article" date="2014" name="Genome Announc.">
        <title>Complete Genome Sequence of Methanoregula formicica SMSPT, a Mesophilic Hydrogenotrophic Methanogen Isolated from a Methanogenic Upflow Anaerobic Sludge Blanket Reactor.</title>
        <authorList>
            <person name="Yamamoto K."/>
            <person name="Tamaki H."/>
            <person name="Cadillo-Quiroz H."/>
            <person name="Imachi H."/>
            <person name="Kyrpides N."/>
            <person name="Woyke T."/>
            <person name="Goodwin L."/>
            <person name="Zinder S.H."/>
            <person name="Kamagata Y."/>
            <person name="Liu W.T."/>
        </authorList>
    </citation>
    <scope>NUCLEOTIDE SEQUENCE [LARGE SCALE GENOMIC DNA]</scope>
    <source>
        <strain evidence="3">DSM 22288 / NBRC 105244 / SMSP</strain>
    </source>
</reference>
<dbReference type="PANTHER" id="PTHR37292:SF2">
    <property type="entry name" value="DUF262 DOMAIN-CONTAINING PROTEIN"/>
    <property type="match status" value="1"/>
</dbReference>